<evidence type="ECO:0000256" key="2">
    <source>
        <dbReference type="ARBA" id="ARBA00022670"/>
    </source>
</evidence>
<comment type="similarity">
    <text evidence="1">Belongs to the peptidase C40 family.</text>
</comment>
<keyword evidence="4" id="KW-0788">Thiol protease</keyword>
<dbReference type="Gene3D" id="3.90.1720.10">
    <property type="entry name" value="endopeptidase domain like (from Nostoc punctiforme)"/>
    <property type="match status" value="1"/>
</dbReference>
<accession>A0ABT6CZF4</accession>
<dbReference type="SUPFAM" id="SSF54001">
    <property type="entry name" value="Cysteine proteinases"/>
    <property type="match status" value="1"/>
</dbReference>
<dbReference type="RefSeq" id="WP_277359792.1">
    <property type="nucleotide sequence ID" value="NZ_JAROKN010000087.1"/>
</dbReference>
<reference evidence="6 7" key="1">
    <citation type="journal article" date="2023" name="Int. J. Syst. Evol. Microbiol.">
        <title>Arthrobacter vasquezii sp. nov., isolated from a soil sample from Union Glacier, Antarctica.</title>
        <authorList>
            <person name="Valenzuela-Ibaceta F."/>
            <person name="Carrasco V."/>
            <person name="Lagos-Moraga S."/>
            <person name="Dietz-Vargas C."/>
            <person name="Navarro C.A."/>
            <person name="Perez-Donoso J.M."/>
        </authorList>
    </citation>
    <scope>NUCLEOTIDE SEQUENCE [LARGE SCALE GENOMIC DNA]</scope>
    <source>
        <strain evidence="6 7">EH-1B-1</strain>
    </source>
</reference>
<dbReference type="Proteomes" id="UP001220456">
    <property type="component" value="Unassembled WGS sequence"/>
</dbReference>
<name>A0ABT6CZF4_9MICC</name>
<organism evidence="6 7">
    <name type="scientific">Arthrobacter vasquezii</name>
    <dbReference type="NCBI Taxonomy" id="2977629"/>
    <lineage>
        <taxon>Bacteria</taxon>
        <taxon>Bacillati</taxon>
        <taxon>Actinomycetota</taxon>
        <taxon>Actinomycetes</taxon>
        <taxon>Micrococcales</taxon>
        <taxon>Micrococcaceae</taxon>
        <taxon>Arthrobacter</taxon>
    </lineage>
</organism>
<dbReference type="InterPro" id="IPR000064">
    <property type="entry name" value="NLP_P60_dom"/>
</dbReference>
<keyword evidence="7" id="KW-1185">Reference proteome</keyword>
<keyword evidence="2" id="KW-0645">Protease</keyword>
<keyword evidence="3" id="KW-0378">Hydrolase</keyword>
<evidence type="ECO:0000256" key="1">
    <source>
        <dbReference type="ARBA" id="ARBA00007074"/>
    </source>
</evidence>
<evidence type="ECO:0000313" key="6">
    <source>
        <dbReference type="EMBL" id="MDF9279484.1"/>
    </source>
</evidence>
<evidence type="ECO:0000256" key="3">
    <source>
        <dbReference type="ARBA" id="ARBA00022801"/>
    </source>
</evidence>
<dbReference type="EMBL" id="JAROKN010000087">
    <property type="protein sequence ID" value="MDF9279484.1"/>
    <property type="molecule type" value="Genomic_DNA"/>
</dbReference>
<dbReference type="InterPro" id="IPR038765">
    <property type="entry name" value="Papain-like_cys_pep_sf"/>
</dbReference>
<evidence type="ECO:0000313" key="7">
    <source>
        <dbReference type="Proteomes" id="UP001220456"/>
    </source>
</evidence>
<gene>
    <name evidence="6" type="ORF">P4U43_16985</name>
</gene>
<feature type="domain" description="NlpC/P60" evidence="5">
    <location>
        <begin position="157"/>
        <end position="272"/>
    </location>
</feature>
<evidence type="ECO:0000256" key="4">
    <source>
        <dbReference type="ARBA" id="ARBA00022807"/>
    </source>
</evidence>
<comment type="caution">
    <text evidence="6">The sequence shown here is derived from an EMBL/GenBank/DDBJ whole genome shotgun (WGS) entry which is preliminary data.</text>
</comment>
<sequence length="273" mass="27206">MSTRHAPARHRAVPAQTNTLAVISKAVSSNMGSAGRQAAVITAASGLVLTAGLPAQALDAPQRQVSTSSLVTTVEAEPVSADTSAAVTFEREAVTAAPAPVIAEPAPVVEHPAPEADASLAAVQTVEPAPVQQTPAVQEVALQAAAALPAAPAPAPAPKPEPAPAPAASSSVGAALVASAYAQIGRTQDCTILVEVALRSIGKSVGDLGPEQFYQYGTVVGSPAPGDLVIRPGHIAIYVGNGQVISSGMNGVNDTLLHPLSDLPGSSFVRVNG</sequence>
<proteinExistence type="inferred from homology"/>
<protein>
    <submittedName>
        <fullName evidence="6">NlpC/P60 family protein</fullName>
    </submittedName>
</protein>
<dbReference type="PROSITE" id="PS51935">
    <property type="entry name" value="NLPC_P60"/>
    <property type="match status" value="1"/>
</dbReference>
<evidence type="ECO:0000259" key="5">
    <source>
        <dbReference type="PROSITE" id="PS51935"/>
    </source>
</evidence>